<feature type="transmembrane region" description="Helical" evidence="1">
    <location>
        <begin position="140"/>
        <end position="163"/>
    </location>
</feature>
<dbReference type="AlphaFoldDB" id="A0A226DHE9"/>
<evidence type="ECO:0008006" key="4">
    <source>
        <dbReference type="Google" id="ProtNLM"/>
    </source>
</evidence>
<evidence type="ECO:0000313" key="3">
    <source>
        <dbReference type="Proteomes" id="UP000198287"/>
    </source>
</evidence>
<organism evidence="2 3">
    <name type="scientific">Folsomia candida</name>
    <name type="common">Springtail</name>
    <dbReference type="NCBI Taxonomy" id="158441"/>
    <lineage>
        <taxon>Eukaryota</taxon>
        <taxon>Metazoa</taxon>
        <taxon>Ecdysozoa</taxon>
        <taxon>Arthropoda</taxon>
        <taxon>Hexapoda</taxon>
        <taxon>Collembola</taxon>
        <taxon>Entomobryomorpha</taxon>
        <taxon>Isotomoidea</taxon>
        <taxon>Isotomidae</taxon>
        <taxon>Proisotominae</taxon>
        <taxon>Folsomia</taxon>
    </lineage>
</organism>
<keyword evidence="1" id="KW-1133">Transmembrane helix</keyword>
<keyword evidence="1" id="KW-0812">Transmembrane</keyword>
<feature type="transmembrane region" description="Helical" evidence="1">
    <location>
        <begin position="42"/>
        <end position="59"/>
    </location>
</feature>
<proteinExistence type="predicted"/>
<reference evidence="2 3" key="1">
    <citation type="submission" date="2015-12" db="EMBL/GenBank/DDBJ databases">
        <title>The genome of Folsomia candida.</title>
        <authorList>
            <person name="Faddeeva A."/>
            <person name="Derks M.F."/>
            <person name="Anvar Y."/>
            <person name="Smit S."/>
            <person name="Van Straalen N."/>
            <person name="Roelofs D."/>
        </authorList>
    </citation>
    <scope>NUCLEOTIDE SEQUENCE [LARGE SCALE GENOMIC DNA]</scope>
    <source>
        <strain evidence="2 3">VU population</strain>
        <tissue evidence="2">Whole body</tissue>
    </source>
</reference>
<evidence type="ECO:0000313" key="2">
    <source>
        <dbReference type="EMBL" id="OXA44663.1"/>
    </source>
</evidence>
<dbReference type="Proteomes" id="UP000198287">
    <property type="component" value="Unassembled WGS sequence"/>
</dbReference>
<name>A0A226DHE9_FOLCA</name>
<evidence type="ECO:0000256" key="1">
    <source>
        <dbReference type="SAM" id="Phobius"/>
    </source>
</evidence>
<keyword evidence="1" id="KW-0472">Membrane</keyword>
<keyword evidence="3" id="KW-1185">Reference proteome</keyword>
<feature type="transmembrane region" description="Helical" evidence="1">
    <location>
        <begin position="208"/>
        <end position="227"/>
    </location>
</feature>
<sequence>MFTPLYFKLLEMQTRFCTSVGASPISFDPKRRKCFIKPHSRIRALFCLLYWIVFTLFCCGRTIEISLHSDNKLENRHFHMCYATSQLTLIVLVALVITNEKQDVMANAMSQVLLFVDKFKRQWMPTRNAEKEFLSKAIDYLIMLTMISSFFLVQFMIVFYVMFPETPIFPHTVFPKKWNIDKSWIIFFLELILSAFSCTVAVSMLLVLTVFGLAYFFGVLVIVMRELRYGRKDHKAMNRLRSATSLPHEYRCVELIHKQMMEIIGLTLLIFHGLCSQFWILTLLSLTIQTIWSILLELGGKNSKTVKATVDSWKQMKFWRPKDKKYMEKFRRACRPLVLGEPGVYTIKRLSSLIFFRAIVKGTFRAVMTVGKSTKIVIIAPTI</sequence>
<protein>
    <recommendedName>
        <fullName evidence="4">Odorant receptor</fullName>
    </recommendedName>
</protein>
<dbReference type="EMBL" id="LNIX01000019">
    <property type="protein sequence ID" value="OXA44663.1"/>
    <property type="molecule type" value="Genomic_DNA"/>
</dbReference>
<feature type="transmembrane region" description="Helical" evidence="1">
    <location>
        <begin position="263"/>
        <end position="286"/>
    </location>
</feature>
<feature type="transmembrane region" description="Helical" evidence="1">
    <location>
        <begin position="80"/>
        <end position="97"/>
    </location>
</feature>
<comment type="caution">
    <text evidence="2">The sequence shown here is derived from an EMBL/GenBank/DDBJ whole genome shotgun (WGS) entry which is preliminary data.</text>
</comment>
<accession>A0A226DHE9</accession>
<gene>
    <name evidence="2" type="ORF">Fcan01_20777</name>
</gene>